<feature type="domain" description="Galactose-1-phosphate uridyl transferase C-terminal" evidence="15">
    <location>
        <begin position="183"/>
        <end position="348"/>
    </location>
</feature>
<evidence type="ECO:0000256" key="6">
    <source>
        <dbReference type="ARBA" id="ARBA00022695"/>
    </source>
</evidence>
<dbReference type="Gene3D" id="3.30.428.10">
    <property type="entry name" value="HIT-like"/>
    <property type="match status" value="2"/>
</dbReference>
<evidence type="ECO:0000313" key="17">
    <source>
        <dbReference type="Proteomes" id="UP000678393"/>
    </source>
</evidence>
<dbReference type="PANTHER" id="PTHR11943:SF1">
    <property type="entry name" value="GALACTOSE-1-PHOSPHATE URIDYLYLTRANSFERASE"/>
    <property type="match status" value="1"/>
</dbReference>
<dbReference type="FunFam" id="3.30.428.10:FF:000002">
    <property type="entry name" value="Galactose-1-phosphate uridylyltransferase"/>
    <property type="match status" value="1"/>
</dbReference>
<dbReference type="PIRSF" id="PIRSF000808">
    <property type="entry name" value="GalT"/>
    <property type="match status" value="1"/>
</dbReference>
<dbReference type="GO" id="GO:0005737">
    <property type="term" value="C:cytoplasm"/>
    <property type="evidence" value="ECO:0007669"/>
    <property type="project" value="TreeGrafter"/>
</dbReference>
<feature type="region of interest" description="Disordered" evidence="13">
    <location>
        <begin position="32"/>
        <end position="69"/>
    </location>
</feature>
<keyword evidence="9 12" id="KW-0299">Galactose metabolism</keyword>
<dbReference type="NCBIfam" id="NF008724">
    <property type="entry name" value="PRK11720.1"/>
    <property type="match status" value="1"/>
</dbReference>
<evidence type="ECO:0000256" key="3">
    <source>
        <dbReference type="ARBA" id="ARBA00004947"/>
    </source>
</evidence>
<evidence type="ECO:0000256" key="5">
    <source>
        <dbReference type="ARBA" id="ARBA00022679"/>
    </source>
</evidence>
<evidence type="ECO:0000256" key="10">
    <source>
        <dbReference type="ARBA" id="ARBA00023277"/>
    </source>
</evidence>
<comment type="pathway">
    <text evidence="3 12">Carbohydrate metabolism; galactose metabolism.</text>
</comment>
<organism evidence="16 17">
    <name type="scientific">Candidula unifasciata</name>
    <dbReference type="NCBI Taxonomy" id="100452"/>
    <lineage>
        <taxon>Eukaryota</taxon>
        <taxon>Metazoa</taxon>
        <taxon>Spiralia</taxon>
        <taxon>Lophotrochozoa</taxon>
        <taxon>Mollusca</taxon>
        <taxon>Gastropoda</taxon>
        <taxon>Heterobranchia</taxon>
        <taxon>Euthyneura</taxon>
        <taxon>Panpulmonata</taxon>
        <taxon>Eupulmonata</taxon>
        <taxon>Stylommatophora</taxon>
        <taxon>Helicina</taxon>
        <taxon>Helicoidea</taxon>
        <taxon>Geomitridae</taxon>
        <taxon>Candidula</taxon>
    </lineage>
</organism>
<sequence>MAQFNPSDHPHLRYNPLSDIWIVVSPHRAKRPWQGQVEKASSENIPRHDPKNPLCPRAERPNGQVNPDYSQTYVFDNDFPALLPGGPDPPESDDPLFRSAPAHGHCRVVCFHPWSDITLPLMDVKDIRHVVDTWISENVALGKDFEWVQIFENRGAVMGCSNPHPHCQVWACSFLPNEPAVKERTQREYFAKNGQPMLVNYLEKELIKKERLVLESTHWVWLVPYWATWPFETMLLPRRHVLRLQDLNDDEKNDLSKMLKNLLTVYDNLFETSFPYCMGWHGAPTGKYLNEDCSHWQLHAVFYPPLLRSATVKKFMVGFEMMASAQRDMTAEQSAERLRNLPLVHYKHHGSQNQ</sequence>
<evidence type="ECO:0000256" key="8">
    <source>
        <dbReference type="ARBA" id="ARBA00022833"/>
    </source>
</evidence>
<dbReference type="GO" id="GO:0008108">
    <property type="term" value="F:UDP-glucose:hexose-1-phosphate uridylyltransferase activity"/>
    <property type="evidence" value="ECO:0007669"/>
    <property type="project" value="UniProtKB-EC"/>
</dbReference>
<dbReference type="EC" id="2.7.7.12" evidence="12"/>
<evidence type="ECO:0000256" key="13">
    <source>
        <dbReference type="SAM" id="MobiDB-lite"/>
    </source>
</evidence>
<evidence type="ECO:0000256" key="4">
    <source>
        <dbReference type="ARBA" id="ARBA00010951"/>
    </source>
</evidence>
<comment type="similarity">
    <text evidence="4 12">Belongs to the galactose-1-phosphate uridylyltransferase type 1 family.</text>
</comment>
<name>A0A8S3ZF21_9EUPU</name>
<dbReference type="EMBL" id="CAJHNH020002902">
    <property type="protein sequence ID" value="CAG5128053.1"/>
    <property type="molecule type" value="Genomic_DNA"/>
</dbReference>
<dbReference type="OrthoDB" id="418412at2759"/>
<dbReference type="AlphaFoldDB" id="A0A8S3ZF21"/>
<evidence type="ECO:0000259" key="15">
    <source>
        <dbReference type="Pfam" id="PF02744"/>
    </source>
</evidence>
<dbReference type="PANTHER" id="PTHR11943">
    <property type="entry name" value="GALACTOSE-1-PHOSPHATE URIDYLYLTRANSFERASE"/>
    <property type="match status" value="1"/>
</dbReference>
<evidence type="ECO:0000259" key="14">
    <source>
        <dbReference type="Pfam" id="PF01087"/>
    </source>
</evidence>
<keyword evidence="8" id="KW-0862">Zinc</keyword>
<dbReference type="InterPro" id="IPR005849">
    <property type="entry name" value="GalP_Utransf_N"/>
</dbReference>
<dbReference type="NCBIfam" id="TIGR00209">
    <property type="entry name" value="galT_1"/>
    <property type="match status" value="1"/>
</dbReference>
<evidence type="ECO:0000256" key="1">
    <source>
        <dbReference type="ARBA" id="ARBA00001107"/>
    </source>
</evidence>
<evidence type="ECO:0000256" key="12">
    <source>
        <dbReference type="RuleBase" id="RU000506"/>
    </source>
</evidence>
<accession>A0A8S3ZF21</accession>
<comment type="catalytic activity">
    <reaction evidence="1 12">
        <text>alpha-D-galactose 1-phosphate + UDP-alpha-D-glucose = alpha-D-glucose 1-phosphate + UDP-alpha-D-galactose</text>
        <dbReference type="Rhea" id="RHEA:13989"/>
        <dbReference type="ChEBI" id="CHEBI:58336"/>
        <dbReference type="ChEBI" id="CHEBI:58601"/>
        <dbReference type="ChEBI" id="CHEBI:58885"/>
        <dbReference type="ChEBI" id="CHEBI:66914"/>
        <dbReference type="EC" id="2.7.7.12"/>
    </reaction>
</comment>
<dbReference type="InterPro" id="IPR005850">
    <property type="entry name" value="GalP_Utransf_C"/>
</dbReference>
<comment type="cofactor">
    <cofactor evidence="2">
        <name>Zn(2+)</name>
        <dbReference type="ChEBI" id="CHEBI:29105"/>
    </cofactor>
</comment>
<evidence type="ECO:0000256" key="2">
    <source>
        <dbReference type="ARBA" id="ARBA00001947"/>
    </source>
</evidence>
<feature type="active site" description="Tele-UMP-histidine intermediate" evidence="11">
    <location>
        <position position="166"/>
    </location>
</feature>
<dbReference type="InterPro" id="IPR036265">
    <property type="entry name" value="HIT-like_sf"/>
</dbReference>
<dbReference type="Pfam" id="PF02744">
    <property type="entry name" value="GalP_UDP_tr_C"/>
    <property type="match status" value="1"/>
</dbReference>
<comment type="caution">
    <text evidence="16">The sequence shown here is derived from an EMBL/GenBank/DDBJ whole genome shotgun (WGS) entry which is preliminary data.</text>
</comment>
<dbReference type="FunFam" id="3.30.428.10:FF:000001">
    <property type="entry name" value="Galactose-1-phosphate uridylyltransferase"/>
    <property type="match status" value="1"/>
</dbReference>
<gene>
    <name evidence="16" type="ORF">CUNI_LOCUS13611</name>
</gene>
<keyword evidence="10 12" id="KW-0119">Carbohydrate metabolism</keyword>
<dbReference type="PROSITE" id="PS00117">
    <property type="entry name" value="GAL_P_UDP_TRANSF_I"/>
    <property type="match status" value="1"/>
</dbReference>
<dbReference type="GO" id="GO:0033499">
    <property type="term" value="P:galactose catabolic process via UDP-galactose, Leloir pathway"/>
    <property type="evidence" value="ECO:0007669"/>
    <property type="project" value="TreeGrafter"/>
</dbReference>
<evidence type="ECO:0000313" key="16">
    <source>
        <dbReference type="EMBL" id="CAG5128053.1"/>
    </source>
</evidence>
<dbReference type="CDD" id="cd00608">
    <property type="entry name" value="GalT"/>
    <property type="match status" value="1"/>
</dbReference>
<dbReference type="SUPFAM" id="SSF54197">
    <property type="entry name" value="HIT-like"/>
    <property type="match status" value="2"/>
</dbReference>
<feature type="domain" description="Galactose-1-phosphate uridyl transferase N-terminal" evidence="14">
    <location>
        <begin position="3"/>
        <end position="176"/>
    </location>
</feature>
<dbReference type="GO" id="GO:0008270">
    <property type="term" value="F:zinc ion binding"/>
    <property type="evidence" value="ECO:0007669"/>
    <property type="project" value="InterPro"/>
</dbReference>
<evidence type="ECO:0000256" key="11">
    <source>
        <dbReference type="PIRSR" id="PIRSR000808-1"/>
    </source>
</evidence>
<dbReference type="InterPro" id="IPR019779">
    <property type="entry name" value="GalP_UDPtransf1_His-AS"/>
</dbReference>
<keyword evidence="17" id="KW-1185">Reference proteome</keyword>
<evidence type="ECO:0000256" key="9">
    <source>
        <dbReference type="ARBA" id="ARBA00023144"/>
    </source>
</evidence>
<evidence type="ECO:0000256" key="7">
    <source>
        <dbReference type="ARBA" id="ARBA00022723"/>
    </source>
</evidence>
<dbReference type="InterPro" id="IPR001937">
    <property type="entry name" value="GalP_UDPtransf1"/>
</dbReference>
<reference evidence="16" key="1">
    <citation type="submission" date="2021-04" db="EMBL/GenBank/DDBJ databases">
        <authorList>
            <consortium name="Molecular Ecology Group"/>
        </authorList>
    </citation>
    <scope>NUCLEOTIDE SEQUENCE</scope>
</reference>
<keyword evidence="5 12" id="KW-0808">Transferase</keyword>
<protein>
    <recommendedName>
        <fullName evidence="12">Galactose-1-phosphate uridylyltransferase</fullName>
        <ecNumber evidence="12">2.7.7.12</ecNumber>
    </recommendedName>
</protein>
<dbReference type="Pfam" id="PF01087">
    <property type="entry name" value="GalP_UDP_transf"/>
    <property type="match status" value="1"/>
</dbReference>
<dbReference type="Proteomes" id="UP000678393">
    <property type="component" value="Unassembled WGS sequence"/>
</dbReference>
<keyword evidence="6 12" id="KW-0548">Nucleotidyltransferase</keyword>
<proteinExistence type="inferred from homology"/>
<keyword evidence="7 12" id="KW-0479">Metal-binding</keyword>